<keyword evidence="7" id="KW-0677">Repeat</keyword>
<protein>
    <submittedName>
        <fullName evidence="11">M10 family metallopeptidase C-terminal domain-containing protein</fullName>
    </submittedName>
</protein>
<feature type="domain" description="Peptidase metallopeptidase" evidence="10">
    <location>
        <begin position="47"/>
        <end position="211"/>
    </location>
</feature>
<keyword evidence="12" id="KW-1185">Reference proteome</keyword>
<evidence type="ECO:0000256" key="4">
    <source>
        <dbReference type="ARBA" id="ARBA00022525"/>
    </source>
</evidence>
<dbReference type="Proteomes" id="UP001187221">
    <property type="component" value="Unassembled WGS sequence"/>
</dbReference>
<dbReference type="InterPro" id="IPR034033">
    <property type="entry name" value="Serralysin-like"/>
</dbReference>
<evidence type="ECO:0000256" key="9">
    <source>
        <dbReference type="ARBA" id="ARBA00022833"/>
    </source>
</evidence>
<comment type="caution">
    <text evidence="11">The sequence shown here is derived from an EMBL/GenBank/DDBJ whole genome shotgun (WGS) entry which is preliminary data.</text>
</comment>
<dbReference type="InterPro" id="IPR050557">
    <property type="entry name" value="RTX_toxin/Mannuronan_C5-epim"/>
</dbReference>
<evidence type="ECO:0000256" key="3">
    <source>
        <dbReference type="ARBA" id="ARBA00009490"/>
    </source>
</evidence>
<keyword evidence="5" id="KW-0645">Protease</keyword>
<evidence type="ECO:0000256" key="8">
    <source>
        <dbReference type="ARBA" id="ARBA00022801"/>
    </source>
</evidence>
<dbReference type="InterPro" id="IPR001818">
    <property type="entry name" value="Pept_M10_metallopeptidase"/>
</dbReference>
<dbReference type="SMART" id="SM00235">
    <property type="entry name" value="ZnMc"/>
    <property type="match status" value="1"/>
</dbReference>
<dbReference type="PANTHER" id="PTHR38340:SF1">
    <property type="entry name" value="S-LAYER PROTEIN"/>
    <property type="match status" value="1"/>
</dbReference>
<dbReference type="EMBL" id="BTFW01000001">
    <property type="protein sequence ID" value="GMM60191.1"/>
    <property type="molecule type" value="Genomic_DNA"/>
</dbReference>
<comment type="cofactor">
    <cofactor evidence="1">
        <name>Ca(2+)</name>
        <dbReference type="ChEBI" id="CHEBI:29108"/>
    </cofactor>
</comment>
<dbReference type="Gene3D" id="2.150.10.10">
    <property type="entry name" value="Serralysin-like metalloprotease, C-terminal"/>
    <property type="match status" value="2"/>
</dbReference>
<dbReference type="Pfam" id="PF00353">
    <property type="entry name" value="HemolysinCabind"/>
    <property type="match status" value="2"/>
</dbReference>
<dbReference type="PRINTS" id="PR00313">
    <property type="entry name" value="CABNDNGRPT"/>
</dbReference>
<dbReference type="Pfam" id="PF08548">
    <property type="entry name" value="Peptidase_M10_C"/>
    <property type="match status" value="1"/>
</dbReference>
<dbReference type="Pfam" id="PF00413">
    <property type="entry name" value="Peptidase_M10"/>
    <property type="match status" value="1"/>
</dbReference>
<reference evidence="11 12" key="1">
    <citation type="submission" date="2023-06" db="EMBL/GenBank/DDBJ databases">
        <title>Draft genome sequence of Novosphingobium sp. strain IK01.</title>
        <authorList>
            <person name="Hatamoto M."/>
            <person name="Ikarashi T."/>
            <person name="Yamaguchi T."/>
        </authorList>
    </citation>
    <scope>NUCLEOTIDE SEQUENCE [LARGE SCALE GENOMIC DNA]</scope>
    <source>
        <strain evidence="11 12">IK01</strain>
    </source>
</reference>
<evidence type="ECO:0000256" key="7">
    <source>
        <dbReference type="ARBA" id="ARBA00022737"/>
    </source>
</evidence>
<dbReference type="InterPro" id="IPR006026">
    <property type="entry name" value="Peptidase_Metallo"/>
</dbReference>
<dbReference type="PROSITE" id="PS00330">
    <property type="entry name" value="HEMOLYSIN_CALCIUM"/>
    <property type="match status" value="1"/>
</dbReference>
<evidence type="ECO:0000256" key="2">
    <source>
        <dbReference type="ARBA" id="ARBA00004613"/>
    </source>
</evidence>
<evidence type="ECO:0000313" key="11">
    <source>
        <dbReference type="EMBL" id="GMM60191.1"/>
    </source>
</evidence>
<dbReference type="Gene3D" id="3.40.390.10">
    <property type="entry name" value="Collagenase (Catalytic Domain)"/>
    <property type="match status" value="1"/>
</dbReference>
<dbReference type="InterPro" id="IPR018511">
    <property type="entry name" value="Hemolysin-typ_Ca-bd_CS"/>
</dbReference>
<dbReference type="InterPro" id="IPR013858">
    <property type="entry name" value="Peptidase_M10B_C"/>
</dbReference>
<accession>A0ABQ6P7T3</accession>
<keyword evidence="9" id="KW-0862">Zinc</keyword>
<name>A0ABQ6P7T3_9SPHN</name>
<proteinExistence type="inferred from homology"/>
<keyword evidence="4" id="KW-0964">Secreted</keyword>
<dbReference type="InterPro" id="IPR024079">
    <property type="entry name" value="MetalloPept_cat_dom_sf"/>
</dbReference>
<evidence type="ECO:0000256" key="6">
    <source>
        <dbReference type="ARBA" id="ARBA00022723"/>
    </source>
</evidence>
<dbReference type="PANTHER" id="PTHR38340">
    <property type="entry name" value="S-LAYER PROTEIN"/>
    <property type="match status" value="1"/>
</dbReference>
<keyword evidence="6" id="KW-0479">Metal-binding</keyword>
<dbReference type="InterPro" id="IPR011049">
    <property type="entry name" value="Serralysin-like_metalloprot_C"/>
</dbReference>
<dbReference type="RefSeq" id="WP_317974002.1">
    <property type="nucleotide sequence ID" value="NZ_BTFW01000001.1"/>
</dbReference>
<evidence type="ECO:0000259" key="10">
    <source>
        <dbReference type="SMART" id="SM00235"/>
    </source>
</evidence>
<comment type="similarity">
    <text evidence="3">Belongs to the peptidase M10B family.</text>
</comment>
<dbReference type="SUPFAM" id="SSF55486">
    <property type="entry name" value="Metalloproteases ('zincins'), catalytic domain"/>
    <property type="match status" value="1"/>
</dbReference>
<evidence type="ECO:0000256" key="5">
    <source>
        <dbReference type="ARBA" id="ARBA00022670"/>
    </source>
</evidence>
<comment type="subcellular location">
    <subcellularLocation>
        <location evidence="2">Secreted</location>
    </subcellularLocation>
</comment>
<gene>
    <name evidence="11" type="ORF">NUTIK01_09680</name>
</gene>
<dbReference type="SUPFAM" id="SSF51120">
    <property type="entry name" value="beta-Roll"/>
    <property type="match status" value="2"/>
</dbReference>
<organism evidence="11 12">
    <name type="scientific">Novosphingobium pituita</name>
    <dbReference type="NCBI Taxonomy" id="3056842"/>
    <lineage>
        <taxon>Bacteria</taxon>
        <taxon>Pseudomonadati</taxon>
        <taxon>Pseudomonadota</taxon>
        <taxon>Alphaproteobacteria</taxon>
        <taxon>Sphingomonadales</taxon>
        <taxon>Sphingomonadaceae</taxon>
        <taxon>Novosphingobium</taxon>
    </lineage>
</organism>
<sequence>MASYTDVSPVSTYALTKNKYVDSLLFANAAMRNAWSTLADGKTQVSFSFAWANGADSKFAGNYGAEPLAFTHGAVPTAAMPQIADAFQAWANVANLAFTQIDETGAGTVGDIRIGLSSAVSGRYWGYARLAGYGASNVHGDIWISPTYGSSSYAPGTYNYMAILHEIGHALGLDHPFEGNRMPSGYDVRNYTIMSYTDPKGVWWFNSATGQAEYLIKSPMVYDIAAIQSIYGANTAYHAEDTTYTYSPNAPFIAAIWDGGGNDTIDLQAFSKACVVSLLAGTYSTLGFDTTSGLANNLGIAFNCTIENVTGGAGADKLTGNEGANVLTGGAGDDTLTGNAGADSLWGGEGKDILKGGNDADILVGGAGKDTMTGGTGADHFVFAAISEFGGTTLATCDVITDFNHKQADLIDLSAIDANTANGAGDDAFAFIGTAAFHHVAGELRYASSGSTTIVQGDINGDGVADFWLALTGRMALVQADFVL</sequence>
<evidence type="ECO:0000313" key="12">
    <source>
        <dbReference type="Proteomes" id="UP001187221"/>
    </source>
</evidence>
<evidence type="ECO:0000256" key="1">
    <source>
        <dbReference type="ARBA" id="ARBA00001913"/>
    </source>
</evidence>
<keyword evidence="8" id="KW-0378">Hydrolase</keyword>
<dbReference type="InterPro" id="IPR001343">
    <property type="entry name" value="Hemolysn_Ca-bd"/>
</dbReference>
<dbReference type="CDD" id="cd04277">
    <property type="entry name" value="ZnMc_serralysin_like"/>
    <property type="match status" value="1"/>
</dbReference>